<evidence type="ECO:0000256" key="1">
    <source>
        <dbReference type="SAM" id="Phobius"/>
    </source>
</evidence>
<keyword evidence="1" id="KW-0472">Membrane</keyword>
<feature type="transmembrane region" description="Helical" evidence="1">
    <location>
        <begin position="70"/>
        <end position="93"/>
    </location>
</feature>
<keyword evidence="1" id="KW-0812">Transmembrane</keyword>
<reference evidence="2" key="1">
    <citation type="journal article" date="2021" name="Proc. Natl. Acad. Sci. U.S.A.">
        <title>A Catalog of Tens of Thousands of Viruses from Human Metagenomes Reveals Hidden Associations with Chronic Diseases.</title>
        <authorList>
            <person name="Tisza M.J."/>
            <person name="Buck C.B."/>
        </authorList>
    </citation>
    <scope>NUCLEOTIDE SEQUENCE</scope>
    <source>
        <strain evidence="2">CtOZu12</strain>
    </source>
</reference>
<organism evidence="2">
    <name type="scientific">Bacteriophage sp</name>
    <dbReference type="NCBI Taxonomy" id="38018"/>
    <lineage>
        <taxon>Viruses</taxon>
    </lineage>
</organism>
<accession>A0A8D9UHM0</accession>
<proteinExistence type="predicted"/>
<keyword evidence="1" id="KW-1133">Transmembrane helix</keyword>
<evidence type="ECO:0000313" key="2">
    <source>
        <dbReference type="EMBL" id="DAD55661.1"/>
    </source>
</evidence>
<name>A0A8D9UHM0_9VIRU</name>
<sequence length="128" mass="14799">MRNLKKILIYNYRKEYIMSKQKISIFEKFKRMMENTPTMKKWGIISWIATITLSSLFIIFIFFGPVGADTASFATVVGLSWGEVAVYNACYCFKERAENRMKISLSFINQLADKYGIEAITPIIQSII</sequence>
<feature type="transmembrane region" description="Helical" evidence="1">
    <location>
        <begin position="42"/>
        <end position="64"/>
    </location>
</feature>
<protein>
    <submittedName>
        <fullName evidence="2">Uncharacterized protein</fullName>
    </submittedName>
</protein>
<dbReference type="EMBL" id="BK029940">
    <property type="protein sequence ID" value="DAD55661.1"/>
    <property type="molecule type" value="Genomic_DNA"/>
</dbReference>